<evidence type="ECO:0008006" key="4">
    <source>
        <dbReference type="Google" id="ProtNLM"/>
    </source>
</evidence>
<sequence>SILSTMDSPKIGRKKCHCQSGREPPGAPKSVVFVPKPRKNRDRPSVPDVSSIPDYPPVPARSYLLEQRPSTSDGRGGKMEVEVKVEMSWNSDAQFKTFEEKCAAFASTKRDIFAPIANHTRVIREYESGEREWPRAADGAELRIGAGATEQQKAAFAAFQRNTPNFVPIVNHVMGEVTSMLSKMNIEAVEPVAASVEKREERGAAEKQKSPVDKKVEKGRAEKKDEEEEEENKTKPFVVKGVCEWCKLPANDDARLRRASGGWVHHQCAIKNNLPLGCLSDPNFPVYGVPHHLAESFGLNSNKTKNGKK</sequence>
<proteinExistence type="predicted"/>
<evidence type="ECO:0000313" key="3">
    <source>
        <dbReference type="Proteomes" id="UP001432322"/>
    </source>
</evidence>
<reference evidence="2" key="1">
    <citation type="submission" date="2023-10" db="EMBL/GenBank/DDBJ databases">
        <title>Genome assembly of Pristionchus species.</title>
        <authorList>
            <person name="Yoshida K."/>
            <person name="Sommer R.J."/>
        </authorList>
    </citation>
    <scope>NUCLEOTIDE SEQUENCE</scope>
    <source>
        <strain evidence="2">RS5133</strain>
    </source>
</reference>
<comment type="caution">
    <text evidence="2">The sequence shown here is derived from an EMBL/GenBank/DDBJ whole genome shotgun (WGS) entry which is preliminary data.</text>
</comment>
<dbReference type="EMBL" id="BTSY01000006">
    <property type="protein sequence ID" value="GMT31745.1"/>
    <property type="molecule type" value="Genomic_DNA"/>
</dbReference>
<keyword evidence="3" id="KW-1185">Reference proteome</keyword>
<feature type="compositionally biased region" description="Basic and acidic residues" evidence="1">
    <location>
        <begin position="197"/>
        <end position="224"/>
    </location>
</feature>
<evidence type="ECO:0000256" key="1">
    <source>
        <dbReference type="SAM" id="MobiDB-lite"/>
    </source>
</evidence>
<feature type="region of interest" description="Disordered" evidence="1">
    <location>
        <begin position="1"/>
        <end position="77"/>
    </location>
</feature>
<protein>
    <recommendedName>
        <fullName evidence="4">PHD finger motif containing protein</fullName>
    </recommendedName>
</protein>
<evidence type="ECO:0000313" key="2">
    <source>
        <dbReference type="EMBL" id="GMT31745.1"/>
    </source>
</evidence>
<dbReference type="Proteomes" id="UP001432322">
    <property type="component" value="Unassembled WGS sequence"/>
</dbReference>
<gene>
    <name evidence="2" type="ORF">PFISCL1PPCAC_23042</name>
</gene>
<feature type="region of interest" description="Disordered" evidence="1">
    <location>
        <begin position="197"/>
        <end position="233"/>
    </location>
</feature>
<accession>A0AAV5WJA0</accession>
<dbReference type="AlphaFoldDB" id="A0AAV5WJA0"/>
<feature type="non-terminal residue" evidence="2">
    <location>
        <position position="1"/>
    </location>
</feature>
<organism evidence="2 3">
    <name type="scientific">Pristionchus fissidentatus</name>
    <dbReference type="NCBI Taxonomy" id="1538716"/>
    <lineage>
        <taxon>Eukaryota</taxon>
        <taxon>Metazoa</taxon>
        <taxon>Ecdysozoa</taxon>
        <taxon>Nematoda</taxon>
        <taxon>Chromadorea</taxon>
        <taxon>Rhabditida</taxon>
        <taxon>Rhabditina</taxon>
        <taxon>Diplogasteromorpha</taxon>
        <taxon>Diplogasteroidea</taxon>
        <taxon>Neodiplogasteridae</taxon>
        <taxon>Pristionchus</taxon>
    </lineage>
</organism>
<name>A0AAV5WJA0_9BILA</name>
<feature type="non-terminal residue" evidence="2">
    <location>
        <position position="309"/>
    </location>
</feature>